<dbReference type="SUPFAM" id="SSF57184">
    <property type="entry name" value="Growth factor receptor domain"/>
    <property type="match status" value="1"/>
</dbReference>
<dbReference type="Gene3D" id="2.10.25.10">
    <property type="entry name" value="Laminin"/>
    <property type="match status" value="4"/>
</dbReference>
<evidence type="ECO:0000256" key="19">
    <source>
        <dbReference type="ARBA" id="ARBA00039583"/>
    </source>
</evidence>
<protein>
    <recommendedName>
        <fullName evidence="19">Protein O-mannosyl-transferase 2</fullName>
        <ecNumber evidence="5">2.4.1.109</ecNumber>
    </recommendedName>
</protein>
<evidence type="ECO:0000256" key="20">
    <source>
        <dbReference type="ARBA" id="ARBA00045085"/>
    </source>
</evidence>
<dbReference type="SUPFAM" id="SSF57196">
    <property type="entry name" value="EGF/Laminin"/>
    <property type="match status" value="1"/>
</dbReference>
<dbReference type="FunFam" id="2.10.25.10:FF:000005">
    <property type="entry name" value="Fibrillin 2"/>
    <property type="match status" value="1"/>
</dbReference>
<dbReference type="SUPFAM" id="SSF82109">
    <property type="entry name" value="MIR domain"/>
    <property type="match status" value="1"/>
</dbReference>
<keyword evidence="11 23" id="KW-0812">Transmembrane</keyword>
<keyword evidence="13" id="KW-0677">Repeat</keyword>
<feature type="domain" description="EGF-like" evidence="24">
    <location>
        <begin position="100"/>
        <end position="139"/>
    </location>
</feature>
<feature type="domain" description="EGF-like" evidence="24">
    <location>
        <begin position="57"/>
        <end position="93"/>
    </location>
</feature>
<evidence type="ECO:0000313" key="27">
    <source>
        <dbReference type="Proteomes" id="UP000646548"/>
    </source>
</evidence>
<evidence type="ECO:0000256" key="1">
    <source>
        <dbReference type="ARBA" id="ARBA00004477"/>
    </source>
</evidence>
<evidence type="ECO:0000313" key="26">
    <source>
        <dbReference type="EMBL" id="KAF6719845.1"/>
    </source>
</evidence>
<evidence type="ECO:0000256" key="23">
    <source>
        <dbReference type="SAM" id="Phobius"/>
    </source>
</evidence>
<dbReference type="GO" id="GO:0004169">
    <property type="term" value="F:dolichyl-phosphate-mannose-protein mannosyltransferase activity"/>
    <property type="evidence" value="ECO:0007669"/>
    <property type="project" value="UniProtKB-EC"/>
</dbReference>
<dbReference type="FunFam" id="2.10.25.10:FF:000194">
    <property type="entry name" value="Latent transforming growth factor beta binding protein 2"/>
    <property type="match status" value="1"/>
</dbReference>
<evidence type="ECO:0000256" key="4">
    <source>
        <dbReference type="ARBA" id="ARBA00007222"/>
    </source>
</evidence>
<keyword evidence="10 26" id="KW-0808">Transferase</keyword>
<evidence type="ECO:0000256" key="10">
    <source>
        <dbReference type="ARBA" id="ARBA00022679"/>
    </source>
</evidence>
<gene>
    <name evidence="26" type="ORF">FQA47_018601</name>
</gene>
<comment type="catalytic activity">
    <reaction evidence="20">
        <text>a di-trans,poly-cis-dolichyl beta-D-mannosyl phosphate + L-threonyl-[protein] = 3-O-(alpha-D-mannosyl)-L-threonyl-[protein] + a di-trans,poly-cis-dolichyl phosphate + H(+)</text>
        <dbReference type="Rhea" id="RHEA:53396"/>
        <dbReference type="Rhea" id="RHEA-COMP:11060"/>
        <dbReference type="Rhea" id="RHEA-COMP:13547"/>
        <dbReference type="Rhea" id="RHEA-COMP:19498"/>
        <dbReference type="Rhea" id="RHEA-COMP:19501"/>
        <dbReference type="ChEBI" id="CHEBI:15378"/>
        <dbReference type="ChEBI" id="CHEBI:30013"/>
        <dbReference type="ChEBI" id="CHEBI:57683"/>
        <dbReference type="ChEBI" id="CHEBI:58211"/>
        <dbReference type="ChEBI" id="CHEBI:137323"/>
        <dbReference type="EC" id="2.4.1.109"/>
    </reaction>
</comment>
<dbReference type="CDD" id="cd00054">
    <property type="entry name" value="EGF_CA"/>
    <property type="match status" value="3"/>
</dbReference>
<dbReference type="PROSITE" id="PS50026">
    <property type="entry name" value="EGF_3"/>
    <property type="match status" value="2"/>
</dbReference>
<dbReference type="InterPro" id="IPR000742">
    <property type="entry name" value="EGF"/>
</dbReference>
<dbReference type="PROSITE" id="PS00010">
    <property type="entry name" value="ASX_HYDROXYL"/>
    <property type="match status" value="2"/>
</dbReference>
<keyword evidence="7" id="KW-0272">Extracellular matrix</keyword>
<dbReference type="SMART" id="SM00181">
    <property type="entry name" value="EGF"/>
    <property type="match status" value="4"/>
</dbReference>
<evidence type="ECO:0000256" key="2">
    <source>
        <dbReference type="ARBA" id="ARBA00004498"/>
    </source>
</evidence>
<dbReference type="Pfam" id="PF07645">
    <property type="entry name" value="EGF_CA"/>
    <property type="match status" value="3"/>
</dbReference>
<dbReference type="InterPro" id="IPR003342">
    <property type="entry name" value="ArnT-like_N"/>
</dbReference>
<evidence type="ECO:0000256" key="11">
    <source>
        <dbReference type="ARBA" id="ARBA00022692"/>
    </source>
</evidence>
<evidence type="ECO:0000256" key="9">
    <source>
        <dbReference type="ARBA" id="ARBA00022676"/>
    </source>
</evidence>
<dbReference type="InterPro" id="IPR001881">
    <property type="entry name" value="EGF-like_Ca-bd_dom"/>
</dbReference>
<evidence type="ECO:0000256" key="16">
    <source>
        <dbReference type="ARBA" id="ARBA00023136"/>
    </source>
</evidence>
<dbReference type="InterPro" id="IPR000152">
    <property type="entry name" value="EGF-type_Asp/Asn_hydroxyl_site"/>
</dbReference>
<feature type="transmembrane region" description="Helical" evidence="23">
    <location>
        <begin position="229"/>
        <end position="251"/>
    </location>
</feature>
<keyword evidence="8 22" id="KW-0245">EGF-like domain</keyword>
<dbReference type="InterPro" id="IPR016093">
    <property type="entry name" value="MIR_motif"/>
</dbReference>
<dbReference type="UniPathway" id="UPA00378"/>
<proteinExistence type="inferred from homology"/>
<dbReference type="InterPro" id="IPR009030">
    <property type="entry name" value="Growth_fac_rcpt_cys_sf"/>
</dbReference>
<keyword evidence="9" id="KW-0328">Glycosyltransferase</keyword>
<evidence type="ECO:0000256" key="15">
    <source>
        <dbReference type="ARBA" id="ARBA00022989"/>
    </source>
</evidence>
<dbReference type="SMART" id="SM00179">
    <property type="entry name" value="EGF_CA"/>
    <property type="match status" value="4"/>
</dbReference>
<keyword evidence="16 23" id="KW-0472">Membrane</keyword>
<evidence type="ECO:0000256" key="7">
    <source>
        <dbReference type="ARBA" id="ARBA00022530"/>
    </source>
</evidence>
<keyword evidence="14" id="KW-0256">Endoplasmic reticulum</keyword>
<dbReference type="Pfam" id="PF02366">
    <property type="entry name" value="PMT"/>
    <property type="match status" value="1"/>
</dbReference>
<dbReference type="Proteomes" id="UP000646548">
    <property type="component" value="Unassembled WGS sequence"/>
</dbReference>
<dbReference type="PROSITE" id="PS01186">
    <property type="entry name" value="EGF_2"/>
    <property type="match status" value="2"/>
</dbReference>
<dbReference type="GO" id="GO:0005789">
    <property type="term" value="C:endoplasmic reticulum membrane"/>
    <property type="evidence" value="ECO:0007669"/>
    <property type="project" value="UniProtKB-SubCell"/>
</dbReference>
<evidence type="ECO:0000256" key="18">
    <source>
        <dbReference type="ARBA" id="ARBA00023180"/>
    </source>
</evidence>
<evidence type="ECO:0000256" key="13">
    <source>
        <dbReference type="ARBA" id="ARBA00022737"/>
    </source>
</evidence>
<comment type="subcellular location">
    <subcellularLocation>
        <location evidence="1">Endoplasmic reticulum membrane</location>
        <topology evidence="1">Multi-pass membrane protein</topology>
    </subcellularLocation>
    <subcellularLocation>
        <location evidence="2">Secreted</location>
        <location evidence="2">Extracellular space</location>
        <location evidence="2">Extracellular matrix</location>
    </subcellularLocation>
</comment>
<dbReference type="InterPro" id="IPR049883">
    <property type="entry name" value="NOTCH1_EGF-like"/>
</dbReference>
<dbReference type="EC" id="2.4.1.109" evidence="5"/>
<dbReference type="PROSITE" id="PS01187">
    <property type="entry name" value="EGF_CA"/>
    <property type="match status" value="1"/>
</dbReference>
<evidence type="ECO:0000256" key="12">
    <source>
        <dbReference type="ARBA" id="ARBA00022729"/>
    </source>
</evidence>
<dbReference type="EMBL" id="WKFB01000553">
    <property type="protein sequence ID" value="KAF6719845.1"/>
    <property type="molecule type" value="Genomic_DNA"/>
</dbReference>
<dbReference type="AlphaFoldDB" id="A0A834BZC2"/>
<dbReference type="SMART" id="SM00472">
    <property type="entry name" value="MIR"/>
    <property type="match status" value="1"/>
</dbReference>
<evidence type="ECO:0000256" key="5">
    <source>
        <dbReference type="ARBA" id="ARBA00012839"/>
    </source>
</evidence>
<keyword evidence="6" id="KW-0964">Secreted</keyword>
<organism evidence="26 27">
    <name type="scientific">Oryzias melastigma</name>
    <name type="common">Marine medaka</name>
    <dbReference type="NCBI Taxonomy" id="30732"/>
    <lineage>
        <taxon>Eukaryota</taxon>
        <taxon>Metazoa</taxon>
        <taxon>Chordata</taxon>
        <taxon>Craniata</taxon>
        <taxon>Vertebrata</taxon>
        <taxon>Euteleostomi</taxon>
        <taxon>Actinopterygii</taxon>
        <taxon>Neopterygii</taxon>
        <taxon>Teleostei</taxon>
        <taxon>Neoteleostei</taxon>
        <taxon>Acanthomorphata</taxon>
        <taxon>Ovalentaria</taxon>
        <taxon>Atherinomorphae</taxon>
        <taxon>Beloniformes</taxon>
        <taxon>Adrianichthyidae</taxon>
        <taxon>Oryziinae</taxon>
        <taxon>Oryzias</taxon>
    </lineage>
</organism>
<feature type="transmembrane region" description="Helical" evidence="23">
    <location>
        <begin position="366"/>
        <end position="392"/>
    </location>
</feature>
<comment type="catalytic activity">
    <reaction evidence="21">
        <text>a di-trans,poly-cis-dolichyl beta-D-mannosyl phosphate + L-seryl-[protein] = 3-O-(alpha-D-mannosyl)-L-seryl-[protein] + a di-trans,poly-cis-dolichyl phosphate + H(+)</text>
        <dbReference type="Rhea" id="RHEA:17377"/>
        <dbReference type="Rhea" id="RHEA-COMP:9863"/>
        <dbReference type="Rhea" id="RHEA-COMP:13546"/>
        <dbReference type="Rhea" id="RHEA-COMP:19498"/>
        <dbReference type="Rhea" id="RHEA-COMP:19501"/>
        <dbReference type="ChEBI" id="CHEBI:15378"/>
        <dbReference type="ChEBI" id="CHEBI:29999"/>
        <dbReference type="ChEBI" id="CHEBI:57683"/>
        <dbReference type="ChEBI" id="CHEBI:58211"/>
        <dbReference type="ChEBI" id="CHEBI:137321"/>
        <dbReference type="EC" id="2.4.1.109"/>
    </reaction>
</comment>
<evidence type="ECO:0000256" key="3">
    <source>
        <dbReference type="ARBA" id="ARBA00004922"/>
    </source>
</evidence>
<keyword evidence="12" id="KW-0732">Signal</keyword>
<dbReference type="InterPro" id="IPR036300">
    <property type="entry name" value="MIR_dom_sf"/>
</dbReference>
<dbReference type="InterPro" id="IPR027005">
    <property type="entry name" value="PMT-like"/>
</dbReference>
<dbReference type="PROSITE" id="PS50919">
    <property type="entry name" value="MIR"/>
    <property type="match status" value="1"/>
</dbReference>
<accession>A0A834BZC2</accession>
<dbReference type="PANTHER" id="PTHR10050:SF46">
    <property type="entry name" value="PROTEIN O-MANNOSYL-TRANSFERASE 2"/>
    <property type="match status" value="1"/>
</dbReference>
<comment type="similarity">
    <text evidence="4">Belongs to the glycosyltransferase 39 family.</text>
</comment>
<comment type="pathway">
    <text evidence="3">Protein modification; protein glycosylation.</text>
</comment>
<feature type="transmembrane region" description="Helical" evidence="23">
    <location>
        <begin position="313"/>
        <end position="346"/>
    </location>
</feature>
<feature type="domain" description="MIR" evidence="25">
    <location>
        <begin position="421"/>
        <end position="477"/>
    </location>
</feature>
<keyword evidence="18" id="KW-0325">Glycoprotein</keyword>
<dbReference type="InterPro" id="IPR018097">
    <property type="entry name" value="EGF_Ca-bd_CS"/>
</dbReference>
<evidence type="ECO:0000256" key="17">
    <source>
        <dbReference type="ARBA" id="ARBA00023157"/>
    </source>
</evidence>
<evidence type="ECO:0000256" key="6">
    <source>
        <dbReference type="ARBA" id="ARBA00022525"/>
    </source>
</evidence>
<evidence type="ECO:0000256" key="8">
    <source>
        <dbReference type="ARBA" id="ARBA00022536"/>
    </source>
</evidence>
<comment type="caution">
    <text evidence="26">The sequence shown here is derived from an EMBL/GenBank/DDBJ whole genome shotgun (WGS) entry which is preliminary data.</text>
</comment>
<reference evidence="26" key="1">
    <citation type="journal article" name="BMC Genomics">
        <title>Long-read sequencing and de novo genome assembly of marine medaka (Oryzias melastigma).</title>
        <authorList>
            <person name="Liang P."/>
            <person name="Saqib H.S.A."/>
            <person name="Ni X."/>
            <person name="Shen Y."/>
        </authorList>
    </citation>
    <scope>NUCLEOTIDE SEQUENCE</scope>
    <source>
        <strain evidence="26">Bigg-433</strain>
    </source>
</reference>
<comment type="caution">
    <text evidence="22">Lacks conserved residue(s) required for the propagation of feature annotation.</text>
</comment>
<sequence length="489" mass="53971">MPDLKEINPKVSPTGINMCASIPSICGRGKCISVQTGYTCLCEPGFKLSALQTNCIDVNECDENPCEGKGRCINSHGSYSCQCHSGYSQVITQNRKFCQDINECSMPNKCQNGKCVNTEGSYTCECNSGFAKSWRGQCEDVDECKDPSSCPSGICINTLGSFQCQACSPGWDETHFGKMGSYYINRTFFFDVHPPLGKMLIGSAGFMTGYDGTFPFIKPGDKYEGHNYLGMRGFCAALGSCLPIFTFLIVLELSQSQSAALITASLLIFDTGCITISQYILLDPILMFFITVAVLSMVKFNQQSYRPFTAPWWVWLVLCGVSLSGAVGVKFVGLFIIFLVGLNTISDLSLLLGDLNLSLMDVSKHFLARVVGLILIPLFLYVTIFAVHFVVLNKSGPGDGFFSSAFHSRLIGNNLHNVSMPEYLAYGSTITAKNLRIAGGYLHSHWHLYPEGVEAKQQQVTAYLHKDYNNLWLVRKPEENDCKKTFPFL</sequence>
<evidence type="ECO:0000256" key="14">
    <source>
        <dbReference type="ARBA" id="ARBA00022824"/>
    </source>
</evidence>
<evidence type="ECO:0000256" key="21">
    <source>
        <dbReference type="ARBA" id="ARBA00045102"/>
    </source>
</evidence>
<keyword evidence="15 23" id="KW-1133">Transmembrane helix</keyword>
<keyword evidence="17" id="KW-1015">Disulfide bond</keyword>
<dbReference type="PANTHER" id="PTHR10050">
    <property type="entry name" value="DOLICHYL-PHOSPHATE-MANNOSE--PROTEIN MANNOSYLTRANSFERASE"/>
    <property type="match status" value="1"/>
</dbReference>
<evidence type="ECO:0000259" key="25">
    <source>
        <dbReference type="PROSITE" id="PS50919"/>
    </source>
</evidence>
<evidence type="ECO:0000259" key="24">
    <source>
        <dbReference type="PROSITE" id="PS50026"/>
    </source>
</evidence>
<dbReference type="GO" id="GO:0005509">
    <property type="term" value="F:calcium ion binding"/>
    <property type="evidence" value="ECO:0007669"/>
    <property type="project" value="InterPro"/>
</dbReference>
<feature type="transmembrane region" description="Helical" evidence="23">
    <location>
        <begin position="285"/>
        <end position="301"/>
    </location>
</feature>
<evidence type="ECO:0000256" key="22">
    <source>
        <dbReference type="PROSITE-ProRule" id="PRU00076"/>
    </source>
</evidence>
<name>A0A834BZC2_ORYME</name>
<dbReference type="Gene3D" id="2.80.10.50">
    <property type="match status" value="1"/>
</dbReference>